<dbReference type="OrthoDB" id="769138at2759"/>
<dbReference type="KEGG" id="soy:115876631"/>
<name>A0A6J2XAN1_SITOR</name>
<accession>A0A6J2XAN1</accession>
<sequence length="310" mass="35849">MDKRRGRSLPDAMLLKPLAFNLEEALQVENIYRPNLASVSSADYKPGGVTLSSRDGAVKNLRFLRIWLDLPHNVFFTAVSYLDMFLSRMKVQEKFLKCLTLSCLYLAADTENSKINVDNLVKISQSKCTSRDVVRMAIIVKEKTKNPEGSKATTPSDFLKIYLEILKFFTNQWEHIISRDMFQIRENMLILLEVLLSDSSTAYFRSSALALIIFQMEVEKIMAKGLPNKSLYFLGEVLQFLSIVREIQLKCKIRNVELKNCYIQIAKVLKQYESEKNTKSHQKMTWNFSKSTIQTCKRPGYYSNFQTIKE</sequence>
<dbReference type="GeneID" id="115876631"/>
<dbReference type="AlphaFoldDB" id="A0A6J2XAN1"/>
<dbReference type="Gene3D" id="1.10.472.10">
    <property type="entry name" value="Cyclin-like"/>
    <property type="match status" value="1"/>
</dbReference>
<dbReference type="InParanoid" id="A0A6J2XAN1"/>
<dbReference type="Proteomes" id="UP000504635">
    <property type="component" value="Unplaced"/>
</dbReference>
<protein>
    <submittedName>
        <fullName evidence="3">Cyclin G</fullName>
    </submittedName>
</protein>
<dbReference type="FunFam" id="1.10.472.10:FF:000006">
    <property type="entry name" value="Cyclin I"/>
    <property type="match status" value="1"/>
</dbReference>
<evidence type="ECO:0000313" key="3">
    <source>
        <dbReference type="RefSeq" id="XP_030748338.1"/>
    </source>
</evidence>
<organism evidence="2 3">
    <name type="scientific">Sitophilus oryzae</name>
    <name type="common">Rice weevil</name>
    <name type="synonym">Curculio oryzae</name>
    <dbReference type="NCBI Taxonomy" id="7048"/>
    <lineage>
        <taxon>Eukaryota</taxon>
        <taxon>Metazoa</taxon>
        <taxon>Ecdysozoa</taxon>
        <taxon>Arthropoda</taxon>
        <taxon>Hexapoda</taxon>
        <taxon>Insecta</taxon>
        <taxon>Pterygota</taxon>
        <taxon>Neoptera</taxon>
        <taxon>Endopterygota</taxon>
        <taxon>Coleoptera</taxon>
        <taxon>Polyphaga</taxon>
        <taxon>Cucujiformia</taxon>
        <taxon>Curculionidae</taxon>
        <taxon>Dryophthorinae</taxon>
        <taxon>Sitophilus</taxon>
    </lineage>
</organism>
<evidence type="ECO:0000313" key="2">
    <source>
        <dbReference type="Proteomes" id="UP000504635"/>
    </source>
</evidence>
<dbReference type="Pfam" id="PF00134">
    <property type="entry name" value="Cyclin_N"/>
    <property type="match status" value="1"/>
</dbReference>
<reference evidence="3" key="1">
    <citation type="submission" date="2025-08" db="UniProtKB">
        <authorList>
            <consortium name="RefSeq"/>
        </authorList>
    </citation>
    <scope>IDENTIFICATION</scope>
    <source>
        <tissue evidence="3">Gonads</tissue>
    </source>
</reference>
<dbReference type="InterPro" id="IPR006671">
    <property type="entry name" value="Cyclin_N"/>
</dbReference>
<dbReference type="PANTHER" id="PTHR10177">
    <property type="entry name" value="CYCLINS"/>
    <property type="match status" value="1"/>
</dbReference>
<dbReference type="InterPro" id="IPR039361">
    <property type="entry name" value="Cyclin"/>
</dbReference>
<proteinExistence type="predicted"/>
<keyword evidence="2" id="KW-1185">Reference proteome</keyword>
<feature type="domain" description="Cyclin N-terminal" evidence="1">
    <location>
        <begin position="49"/>
        <end position="136"/>
    </location>
</feature>
<evidence type="ECO:0000259" key="1">
    <source>
        <dbReference type="Pfam" id="PF00134"/>
    </source>
</evidence>
<gene>
    <name evidence="3" type="primary">LOC115876631</name>
</gene>
<dbReference type="SUPFAM" id="SSF47954">
    <property type="entry name" value="Cyclin-like"/>
    <property type="match status" value="1"/>
</dbReference>
<dbReference type="InterPro" id="IPR036915">
    <property type="entry name" value="Cyclin-like_sf"/>
</dbReference>
<dbReference type="RefSeq" id="XP_030748338.1">
    <property type="nucleotide sequence ID" value="XM_030892478.1"/>
</dbReference>